<feature type="region of interest" description="Disordered" evidence="8">
    <location>
        <begin position="200"/>
        <end position="219"/>
    </location>
</feature>
<gene>
    <name evidence="10" type="ORF">PHATRDRAFT_bd1571</name>
</gene>
<dbReference type="RefSeq" id="XP_002176180.1">
    <property type="nucleotide sequence ID" value="XM_002176144.1"/>
</dbReference>
<evidence type="ECO:0000256" key="2">
    <source>
        <dbReference type="ARBA" id="ARBA00006595"/>
    </source>
</evidence>
<accession>B7S3N5</accession>
<reference evidence="10 11" key="1">
    <citation type="journal article" date="2008" name="Nature">
        <title>The Phaeodactylum genome reveals the evolutionary history of diatom genomes.</title>
        <authorList>
            <person name="Bowler C."/>
            <person name="Allen A.E."/>
            <person name="Badger J.H."/>
            <person name="Grimwood J."/>
            <person name="Jabbari K."/>
            <person name="Kuo A."/>
            <person name="Maheswari U."/>
            <person name="Martens C."/>
            <person name="Maumus F."/>
            <person name="Otillar R.P."/>
            <person name="Rayko E."/>
            <person name="Salamov A."/>
            <person name="Vandepoele K."/>
            <person name="Beszteri B."/>
            <person name="Gruber A."/>
            <person name="Heijde M."/>
            <person name="Katinka M."/>
            <person name="Mock T."/>
            <person name="Valentin K."/>
            <person name="Verret F."/>
            <person name="Berges J.A."/>
            <person name="Brownlee C."/>
            <person name="Cadoret J.P."/>
            <person name="Chiovitti A."/>
            <person name="Choi C.J."/>
            <person name="Coesel S."/>
            <person name="De Martino A."/>
            <person name="Detter J.C."/>
            <person name="Durkin C."/>
            <person name="Falciatore A."/>
            <person name="Fournet J."/>
            <person name="Haruta M."/>
            <person name="Huysman M.J."/>
            <person name="Jenkins B.D."/>
            <person name="Jiroutova K."/>
            <person name="Jorgensen R.E."/>
            <person name="Joubert Y."/>
            <person name="Kaplan A."/>
            <person name="Kroger N."/>
            <person name="Kroth P.G."/>
            <person name="La Roche J."/>
            <person name="Lindquist E."/>
            <person name="Lommer M."/>
            <person name="Martin-Jezequel V."/>
            <person name="Lopez P.J."/>
            <person name="Lucas S."/>
            <person name="Mangogna M."/>
            <person name="McGinnis K."/>
            <person name="Medlin L.K."/>
            <person name="Montsant A."/>
            <person name="Oudot-Le Secq M.P."/>
            <person name="Napoli C."/>
            <person name="Obornik M."/>
            <person name="Parker M.S."/>
            <person name="Petit J.L."/>
            <person name="Porcel B.M."/>
            <person name="Poulsen N."/>
            <person name="Robison M."/>
            <person name="Rychlewski L."/>
            <person name="Rynearson T.A."/>
            <person name="Schmutz J."/>
            <person name="Shapiro H."/>
            <person name="Siaut M."/>
            <person name="Stanley M."/>
            <person name="Sussman M.R."/>
            <person name="Taylor A.R."/>
            <person name="Vardi A."/>
            <person name="von Dassow P."/>
            <person name="Vyverman W."/>
            <person name="Willis A."/>
            <person name="Wyrwicz L.S."/>
            <person name="Rokhsar D.S."/>
            <person name="Weissenbach J."/>
            <person name="Armbrust E.V."/>
            <person name="Green B.R."/>
            <person name="Van de Peer Y."/>
            <person name="Grigoriev I.V."/>
        </authorList>
    </citation>
    <scope>NUCLEOTIDE SEQUENCE [LARGE SCALE GENOMIC DNA]</scope>
    <source>
        <strain evidence="10 11">CCAP 1055/1</strain>
    </source>
</reference>
<name>B7S3N5_PHATC</name>
<dbReference type="OrthoDB" id="330047at2759"/>
<feature type="transmembrane region" description="Helical" evidence="9">
    <location>
        <begin position="82"/>
        <end position="101"/>
    </location>
</feature>
<keyword evidence="7 9" id="KW-0472">Membrane</keyword>
<evidence type="ECO:0000313" key="11">
    <source>
        <dbReference type="Proteomes" id="UP000000759"/>
    </source>
</evidence>
<feature type="transmembrane region" description="Helical" evidence="9">
    <location>
        <begin position="167"/>
        <end position="187"/>
    </location>
</feature>
<feature type="region of interest" description="Disordered" evidence="8">
    <location>
        <begin position="488"/>
        <end position="519"/>
    </location>
</feature>
<feature type="transmembrane region" description="Helical" evidence="9">
    <location>
        <begin position="107"/>
        <end position="126"/>
    </location>
</feature>
<dbReference type="Proteomes" id="UP000000759">
    <property type="component" value="Unassembled WGS sequence"/>
</dbReference>
<dbReference type="GO" id="GO:0022857">
    <property type="term" value="F:transmembrane transporter activity"/>
    <property type="evidence" value="ECO:0007669"/>
    <property type="project" value="InterPro"/>
</dbReference>
<feature type="transmembrane region" description="Helical" evidence="9">
    <location>
        <begin position="379"/>
        <end position="399"/>
    </location>
</feature>
<evidence type="ECO:0000256" key="8">
    <source>
        <dbReference type="SAM" id="MobiDB-lite"/>
    </source>
</evidence>
<dbReference type="KEGG" id="pti:PHATRDRAFT_bd1571"/>
<evidence type="ECO:0000256" key="6">
    <source>
        <dbReference type="ARBA" id="ARBA00022989"/>
    </source>
</evidence>
<dbReference type="PANTHER" id="PTHR20772">
    <property type="entry name" value="PROTEIN FMP42"/>
    <property type="match status" value="1"/>
</dbReference>
<dbReference type="SUPFAM" id="SSF103473">
    <property type="entry name" value="MFS general substrate transporter"/>
    <property type="match status" value="1"/>
</dbReference>
<dbReference type="HOGENOM" id="CLU_579173_0_0_1"/>
<reference evidence="11" key="2">
    <citation type="submission" date="2008-08" db="EMBL/GenBank/DDBJ databases">
        <authorList>
            <consortium name="Diatom Consortium"/>
            <person name="Grigoriev I."/>
            <person name="Grimwood J."/>
            <person name="Kuo A."/>
            <person name="Otillar R.P."/>
            <person name="Salamov A."/>
            <person name="Detter J.C."/>
            <person name="Lindquist E."/>
            <person name="Shapiro H."/>
            <person name="Lucas S."/>
            <person name="Glavina del Rio T."/>
            <person name="Pitluck S."/>
            <person name="Rokhsar D."/>
            <person name="Bowler C."/>
        </authorList>
    </citation>
    <scope>GENOME REANNOTATION</scope>
    <source>
        <strain evidence="11">CCAP 1055/1</strain>
    </source>
</reference>
<feature type="transmembrane region" description="Helical" evidence="9">
    <location>
        <begin position="138"/>
        <end position="161"/>
    </location>
</feature>
<evidence type="ECO:0000256" key="1">
    <source>
        <dbReference type="ARBA" id="ARBA00004141"/>
    </source>
</evidence>
<evidence type="ECO:0000313" key="10">
    <source>
        <dbReference type="EMBL" id="EEC42833.1"/>
    </source>
</evidence>
<dbReference type="GO" id="GO:0006865">
    <property type="term" value="P:amino acid transport"/>
    <property type="evidence" value="ECO:0007669"/>
    <property type="project" value="UniProtKB-KW"/>
</dbReference>
<keyword evidence="5" id="KW-0029">Amino-acid transport</keyword>
<evidence type="ECO:0000256" key="3">
    <source>
        <dbReference type="ARBA" id="ARBA00022448"/>
    </source>
</evidence>
<evidence type="ECO:0000256" key="7">
    <source>
        <dbReference type="ARBA" id="ARBA00023136"/>
    </source>
</evidence>
<keyword evidence="11" id="KW-1185">Reference proteome</keyword>
<comment type="subcellular location">
    <subcellularLocation>
        <location evidence="1">Membrane</location>
        <topology evidence="1">Multi-pass membrane protein</topology>
    </subcellularLocation>
</comment>
<dbReference type="Gene3D" id="1.20.1250.20">
    <property type="entry name" value="MFS general substrate transporter like domains"/>
    <property type="match status" value="2"/>
</dbReference>
<evidence type="ECO:0000256" key="9">
    <source>
        <dbReference type="SAM" id="Phobius"/>
    </source>
</evidence>
<dbReference type="GO" id="GO:0016020">
    <property type="term" value="C:membrane"/>
    <property type="evidence" value="ECO:0007669"/>
    <property type="project" value="UniProtKB-SubCell"/>
</dbReference>
<evidence type="ECO:0000256" key="5">
    <source>
        <dbReference type="ARBA" id="ARBA00022970"/>
    </source>
</evidence>
<dbReference type="GeneID" id="7205034"/>
<feature type="region of interest" description="Disordered" evidence="8">
    <location>
        <begin position="226"/>
        <end position="261"/>
    </location>
</feature>
<feature type="transmembrane region" description="Helical" evidence="9">
    <location>
        <begin position="355"/>
        <end position="373"/>
    </location>
</feature>
<proteinExistence type="inferred from homology"/>
<feature type="transmembrane region" description="Helical" evidence="9">
    <location>
        <begin position="411"/>
        <end position="432"/>
    </location>
</feature>
<evidence type="ECO:0000256" key="4">
    <source>
        <dbReference type="ARBA" id="ARBA00022692"/>
    </source>
</evidence>
<dbReference type="InterPro" id="IPR052599">
    <property type="entry name" value="SLC43A_AATransporter"/>
</dbReference>
<dbReference type="InParanoid" id="B7S3N5"/>
<keyword evidence="4 9" id="KW-0812">Transmembrane</keyword>
<dbReference type="AlphaFoldDB" id="B7S3N5"/>
<organism evidence="10 11">
    <name type="scientific">Phaeodactylum tricornutum (strain CCAP 1055/1)</name>
    <dbReference type="NCBI Taxonomy" id="556484"/>
    <lineage>
        <taxon>Eukaryota</taxon>
        <taxon>Sar</taxon>
        <taxon>Stramenopiles</taxon>
        <taxon>Ochrophyta</taxon>
        <taxon>Bacillariophyta</taxon>
        <taxon>Bacillariophyceae</taxon>
        <taxon>Bacillariophycidae</taxon>
        <taxon>Naviculales</taxon>
        <taxon>Phaeodactylaceae</taxon>
        <taxon>Phaeodactylum</taxon>
    </lineage>
</organism>
<feature type="transmembrane region" description="Helical" evidence="9">
    <location>
        <begin position="444"/>
        <end position="463"/>
    </location>
</feature>
<dbReference type="eggNOG" id="ENOG502SAB3">
    <property type="taxonomic scope" value="Eukaryota"/>
</dbReference>
<feature type="transmembrane region" description="Helical" evidence="9">
    <location>
        <begin position="291"/>
        <end position="309"/>
    </location>
</feature>
<keyword evidence="6 9" id="KW-1133">Transmembrane helix</keyword>
<dbReference type="PANTHER" id="PTHR20772:SF2">
    <property type="entry name" value="PROTEIN FMP42"/>
    <property type="match status" value="1"/>
</dbReference>
<feature type="transmembrane region" description="Helical" evidence="9">
    <location>
        <begin position="329"/>
        <end position="348"/>
    </location>
</feature>
<keyword evidence="3" id="KW-0813">Transport</keyword>
<dbReference type="InterPro" id="IPR011701">
    <property type="entry name" value="MFS"/>
</dbReference>
<dbReference type="Pfam" id="PF07690">
    <property type="entry name" value="MFS_1"/>
    <property type="match status" value="1"/>
</dbReference>
<sequence length="519" mass="54637">MSFHAHLPVRFRRWILYAFAFSSVSLAGGLVYGWPALRQQLKRDGSVLSEKQLGAAFTAGAWSTQGCRFLTGIARDRFGTKIVTVLAFGATAMGALGMALVDPNQGPAISIALAVMGLGSGVQLCLQPVASLFPSNAGAVLASLSGAFQVSGLVFLGLTSAGASRKATFGGFCAVMLGMALLAALLLPTGTSYLLESKSANPATSANSETDPTFVSTSEPQLPTVVEDTESDPASPQGKNTGVVNRIQSNPSTKCNTTADVEDTSSALNQLDNKPIEEDVSVWELMWSTEYILLVCWFSVLVVPLQYYIGGLGFQLEDKGDDDGFYTDLFSILYASAAVVSPAAGFLADKLGLGWAELLSSLLCSVSFFVLAGDANLDVQVIGLAANGLGRMLVFSMFFSHVGKRFGYKSFGTLAGLGLLISAIASLLQYPIIAAASDGHARLVNLICGVVLVTFTPPYCVWLHRTIQREESLPKDIEDVDDCQGDSANGLAVTSSRHLNKRATSIGDDSDGSASSQSQ</sequence>
<dbReference type="PaxDb" id="2850-Phatrdraft1571"/>
<protein>
    <submittedName>
        <fullName evidence="10">Uncharacterized protein</fullName>
    </submittedName>
</protein>
<comment type="similarity">
    <text evidence="2">Belongs to the SLC43A transporter (TC 2.A.1.44) family.</text>
</comment>
<feature type="transmembrane region" description="Helical" evidence="9">
    <location>
        <begin position="14"/>
        <end position="34"/>
    </location>
</feature>
<dbReference type="InterPro" id="IPR036259">
    <property type="entry name" value="MFS_trans_sf"/>
</dbReference>
<feature type="compositionally biased region" description="Polar residues" evidence="8">
    <location>
        <begin position="232"/>
        <end position="261"/>
    </location>
</feature>
<dbReference type="EMBL" id="DS999262">
    <property type="protein sequence ID" value="EEC42833.1"/>
    <property type="molecule type" value="Genomic_DNA"/>
</dbReference>